<organism evidence="1 2">
    <name type="scientific">Chionoecetes opilio</name>
    <name type="common">Atlantic snow crab</name>
    <name type="synonym">Cancer opilio</name>
    <dbReference type="NCBI Taxonomy" id="41210"/>
    <lineage>
        <taxon>Eukaryota</taxon>
        <taxon>Metazoa</taxon>
        <taxon>Ecdysozoa</taxon>
        <taxon>Arthropoda</taxon>
        <taxon>Crustacea</taxon>
        <taxon>Multicrustacea</taxon>
        <taxon>Malacostraca</taxon>
        <taxon>Eumalacostraca</taxon>
        <taxon>Eucarida</taxon>
        <taxon>Decapoda</taxon>
        <taxon>Pleocyemata</taxon>
        <taxon>Brachyura</taxon>
        <taxon>Eubrachyura</taxon>
        <taxon>Majoidea</taxon>
        <taxon>Majidae</taxon>
        <taxon>Chionoecetes</taxon>
    </lineage>
</organism>
<keyword evidence="2" id="KW-1185">Reference proteome</keyword>
<evidence type="ECO:0000313" key="2">
    <source>
        <dbReference type="Proteomes" id="UP000770661"/>
    </source>
</evidence>
<protein>
    <submittedName>
        <fullName evidence="1">Uncharacterized protein</fullName>
    </submittedName>
</protein>
<reference evidence="1" key="1">
    <citation type="submission" date="2020-07" db="EMBL/GenBank/DDBJ databases">
        <title>The High-quality genome of the commercially important snow crab, Chionoecetes opilio.</title>
        <authorList>
            <person name="Jeong J.-H."/>
            <person name="Ryu S."/>
        </authorList>
    </citation>
    <scope>NUCLEOTIDE SEQUENCE</scope>
    <source>
        <strain evidence="1">MADBK_172401_WGS</strain>
        <tissue evidence="1">Digestive gland</tissue>
    </source>
</reference>
<name>A0A8J4YEC7_CHIOP</name>
<dbReference type="AlphaFoldDB" id="A0A8J4YEC7"/>
<sequence length="119" mass="14043">MAALHAFHEVMDLRDVMQVLQRNGHQRRTFCQRLDPMTYYSDVEFLARFRLSKESFDTLLTEIRHLLPSSWDRRAQGLKERELTPLTPPCDLITREEFSIQRLGVDLGSTQLGSWDYWG</sequence>
<proteinExistence type="predicted"/>
<dbReference type="EMBL" id="JACEEZ010010644">
    <property type="protein sequence ID" value="KAG0721691.1"/>
    <property type="molecule type" value="Genomic_DNA"/>
</dbReference>
<comment type="caution">
    <text evidence="1">The sequence shown here is derived from an EMBL/GenBank/DDBJ whole genome shotgun (WGS) entry which is preliminary data.</text>
</comment>
<dbReference type="Proteomes" id="UP000770661">
    <property type="component" value="Unassembled WGS sequence"/>
</dbReference>
<evidence type="ECO:0000313" key="1">
    <source>
        <dbReference type="EMBL" id="KAG0721691.1"/>
    </source>
</evidence>
<gene>
    <name evidence="1" type="ORF">GWK47_045932</name>
</gene>
<accession>A0A8J4YEC7</accession>